<dbReference type="AlphaFoldDB" id="A0A2T1BZZ6"/>
<comment type="caution">
    <text evidence="1">The sequence shown here is derived from an EMBL/GenBank/DDBJ whole genome shotgun (WGS) entry which is preliminary data.</text>
</comment>
<dbReference type="InterPro" id="IPR039498">
    <property type="entry name" value="NTP_transf_5"/>
</dbReference>
<organism evidence="1 2">
    <name type="scientific">Merismopedia glauca CCAP 1448/3</name>
    <dbReference type="NCBI Taxonomy" id="1296344"/>
    <lineage>
        <taxon>Bacteria</taxon>
        <taxon>Bacillati</taxon>
        <taxon>Cyanobacteriota</taxon>
        <taxon>Cyanophyceae</taxon>
        <taxon>Synechococcales</taxon>
        <taxon>Merismopediaceae</taxon>
        <taxon>Merismopedia</taxon>
    </lineage>
</organism>
<evidence type="ECO:0008006" key="3">
    <source>
        <dbReference type="Google" id="ProtNLM"/>
    </source>
</evidence>
<evidence type="ECO:0000313" key="2">
    <source>
        <dbReference type="Proteomes" id="UP000238762"/>
    </source>
</evidence>
<gene>
    <name evidence="1" type="ORF">C7B64_17475</name>
</gene>
<evidence type="ECO:0000313" key="1">
    <source>
        <dbReference type="EMBL" id="PSB01596.1"/>
    </source>
</evidence>
<sequence length="355" mass="41288">MNTTSVILTLALNYRHEYVLSHIQRSLLQAALLREQSALEAWQQWRNQVDIETLDPESHHLLSLLYPNLVRHHVEDPHMGRLKGVYRRTWYANQLLVQSFKLVLQALQEVQVNPLALGEMALVSTCYADYGHRPVYQLDVLVPRSQTLEAIDTLLQIGWTAHGYRPQSGDRLWKPMPFWKDTPVQNAPNIHLNLHNNLFQAAPQSFTDEQLWANAVVTQISDLSVPVLSPVDQLLHLCLKSNKEQQQRPIYWLADAAMLINLMSQEADWVRLVTQAQRYQIILPLRYFLMHLQAVLHLPIPDWVLPSLDKMAISYHELLEYNLMPDNKLLLLKARMVRLRQRWKGLFTSQRASTL</sequence>
<dbReference type="OrthoDB" id="573803at2"/>
<dbReference type="RefSeq" id="WP_106289937.1">
    <property type="nucleotide sequence ID" value="NZ_PVWJ01000098.1"/>
</dbReference>
<accession>A0A2T1BZZ6</accession>
<proteinExistence type="predicted"/>
<keyword evidence="2" id="KW-1185">Reference proteome</keyword>
<name>A0A2T1BZZ6_9CYAN</name>
<reference evidence="1 2" key="2">
    <citation type="submission" date="2018-03" db="EMBL/GenBank/DDBJ databases">
        <title>The ancient ancestry and fast evolution of plastids.</title>
        <authorList>
            <person name="Moore K.R."/>
            <person name="Magnabosco C."/>
            <person name="Momper L."/>
            <person name="Gold D.A."/>
            <person name="Bosak T."/>
            <person name="Fournier G.P."/>
        </authorList>
    </citation>
    <scope>NUCLEOTIDE SEQUENCE [LARGE SCALE GENOMIC DNA]</scope>
    <source>
        <strain evidence="1 2">CCAP 1448/3</strain>
    </source>
</reference>
<reference evidence="1 2" key="1">
    <citation type="submission" date="2018-02" db="EMBL/GenBank/DDBJ databases">
        <authorList>
            <person name="Cohen D.B."/>
            <person name="Kent A.D."/>
        </authorList>
    </citation>
    <scope>NUCLEOTIDE SEQUENCE [LARGE SCALE GENOMIC DNA]</scope>
    <source>
        <strain evidence="1 2">CCAP 1448/3</strain>
    </source>
</reference>
<dbReference type="EMBL" id="PVWJ01000098">
    <property type="protein sequence ID" value="PSB01596.1"/>
    <property type="molecule type" value="Genomic_DNA"/>
</dbReference>
<dbReference type="Proteomes" id="UP000238762">
    <property type="component" value="Unassembled WGS sequence"/>
</dbReference>
<dbReference type="Pfam" id="PF14907">
    <property type="entry name" value="NTP_transf_5"/>
    <property type="match status" value="1"/>
</dbReference>
<protein>
    <recommendedName>
        <fullName evidence="3">Nucleotidyltransferase family protein</fullName>
    </recommendedName>
</protein>